<dbReference type="EMBL" id="JAGTXB010000003">
    <property type="protein sequence ID" value="MBS0027535.1"/>
    <property type="molecule type" value="Genomic_DNA"/>
</dbReference>
<sequence length="189" mass="21432">MKRVILSIAFSIAAIVTYAQSGSPAIAMNRKEIRKERREQKITLRALEGKDISDVSKQQFAIDFGNLDNVTWSRDLYYDRADFTDDNGRHVSAFYDGEGALVGTTRPATFDELPAAGKKDIMKHYTGYENAPVIFFDDNEANETDMILYGTQFEDADNYFIELKDKKGNPVVLRVDMAGEVSYFSEMHQ</sequence>
<organism evidence="2 3">
    <name type="scientific">Chitinophaga hostae</name>
    <dbReference type="NCBI Taxonomy" id="2831022"/>
    <lineage>
        <taxon>Bacteria</taxon>
        <taxon>Pseudomonadati</taxon>
        <taxon>Bacteroidota</taxon>
        <taxon>Chitinophagia</taxon>
        <taxon>Chitinophagales</taxon>
        <taxon>Chitinophagaceae</taxon>
        <taxon>Chitinophaga</taxon>
    </lineage>
</organism>
<gene>
    <name evidence="2" type="ORF">KE626_09475</name>
</gene>
<dbReference type="Proteomes" id="UP000676386">
    <property type="component" value="Unassembled WGS sequence"/>
</dbReference>
<keyword evidence="3" id="KW-1185">Reference proteome</keyword>
<accession>A0ABS5IXD8</accession>
<feature type="signal peptide" evidence="1">
    <location>
        <begin position="1"/>
        <end position="21"/>
    </location>
</feature>
<feature type="chain" id="PRO_5046898011" description="Beta-lactamase-inhibitor-like, PepSY-like" evidence="1">
    <location>
        <begin position="22"/>
        <end position="189"/>
    </location>
</feature>
<protein>
    <recommendedName>
        <fullName evidence="4">Beta-lactamase-inhibitor-like, PepSY-like</fullName>
    </recommendedName>
</protein>
<evidence type="ECO:0000313" key="3">
    <source>
        <dbReference type="Proteomes" id="UP000676386"/>
    </source>
</evidence>
<evidence type="ECO:0000313" key="2">
    <source>
        <dbReference type="EMBL" id="MBS0027535.1"/>
    </source>
</evidence>
<keyword evidence="1" id="KW-0732">Signal</keyword>
<dbReference type="Gene3D" id="3.10.450.360">
    <property type="match status" value="1"/>
</dbReference>
<comment type="caution">
    <text evidence="2">The sequence shown here is derived from an EMBL/GenBank/DDBJ whole genome shotgun (WGS) entry which is preliminary data.</text>
</comment>
<evidence type="ECO:0008006" key="4">
    <source>
        <dbReference type="Google" id="ProtNLM"/>
    </source>
</evidence>
<reference evidence="2 3" key="1">
    <citation type="submission" date="2021-04" db="EMBL/GenBank/DDBJ databases">
        <title>Chitinophaga sp. nov., isolated from the rhizosphere soil.</title>
        <authorList>
            <person name="He S."/>
        </authorList>
    </citation>
    <scope>NUCLEOTIDE SEQUENCE [LARGE SCALE GENOMIC DNA]</scope>
    <source>
        <strain evidence="2 3">2R12</strain>
    </source>
</reference>
<proteinExistence type="predicted"/>
<evidence type="ECO:0000256" key="1">
    <source>
        <dbReference type="SAM" id="SignalP"/>
    </source>
</evidence>
<dbReference type="RefSeq" id="WP_211972625.1">
    <property type="nucleotide sequence ID" value="NZ_CBFHAM010000033.1"/>
</dbReference>
<name>A0ABS5IXD8_9BACT</name>